<evidence type="ECO:0000313" key="2">
    <source>
        <dbReference type="Proteomes" id="UP001279734"/>
    </source>
</evidence>
<protein>
    <submittedName>
        <fullName evidence="1">Uncharacterized protein</fullName>
    </submittedName>
</protein>
<dbReference type="EMBL" id="BSYO01000016">
    <property type="protein sequence ID" value="GMH16428.1"/>
    <property type="molecule type" value="Genomic_DNA"/>
</dbReference>
<accession>A0AAD3SR00</accession>
<reference evidence="1" key="1">
    <citation type="submission" date="2023-05" db="EMBL/GenBank/DDBJ databases">
        <title>Nepenthes gracilis genome sequencing.</title>
        <authorList>
            <person name="Fukushima K."/>
        </authorList>
    </citation>
    <scope>NUCLEOTIDE SEQUENCE</scope>
    <source>
        <strain evidence="1">SING2019-196</strain>
    </source>
</reference>
<gene>
    <name evidence="1" type="ORF">Nepgr_018269</name>
</gene>
<organism evidence="1 2">
    <name type="scientific">Nepenthes gracilis</name>
    <name type="common">Slender pitcher plant</name>
    <dbReference type="NCBI Taxonomy" id="150966"/>
    <lineage>
        <taxon>Eukaryota</taxon>
        <taxon>Viridiplantae</taxon>
        <taxon>Streptophyta</taxon>
        <taxon>Embryophyta</taxon>
        <taxon>Tracheophyta</taxon>
        <taxon>Spermatophyta</taxon>
        <taxon>Magnoliopsida</taxon>
        <taxon>eudicotyledons</taxon>
        <taxon>Gunneridae</taxon>
        <taxon>Pentapetalae</taxon>
        <taxon>Caryophyllales</taxon>
        <taxon>Nepenthaceae</taxon>
        <taxon>Nepenthes</taxon>
    </lineage>
</organism>
<comment type="caution">
    <text evidence="1">The sequence shown here is derived from an EMBL/GenBank/DDBJ whole genome shotgun (WGS) entry which is preliminary data.</text>
</comment>
<keyword evidence="2" id="KW-1185">Reference proteome</keyword>
<dbReference type="AlphaFoldDB" id="A0AAD3SR00"/>
<evidence type="ECO:0000313" key="1">
    <source>
        <dbReference type="EMBL" id="GMH16428.1"/>
    </source>
</evidence>
<name>A0AAD3SR00_NEPGR</name>
<sequence>MTEGRPCFYCNLPESTAYVLRDCPRAVSTGSDALGDEHEPCMQEAFLVSWIKMQPLTMETRFLHFHLVSLDTLDLHRFSFVQPNRFLAWKPLPDDWCKINTDVRERLLASAEWGEAGNELECLALQPEIGAIIWVLWLAWEKRLQRMIIESDSIVEV</sequence>
<dbReference type="Proteomes" id="UP001279734">
    <property type="component" value="Unassembled WGS sequence"/>
</dbReference>
<proteinExistence type="predicted"/>